<feature type="domain" description="CCHC-type" evidence="2">
    <location>
        <begin position="221"/>
        <end position="235"/>
    </location>
</feature>
<dbReference type="InterPro" id="IPR036875">
    <property type="entry name" value="Znf_CCHC_sf"/>
</dbReference>
<dbReference type="Pfam" id="PF07727">
    <property type="entry name" value="RVT_2"/>
    <property type="match status" value="1"/>
</dbReference>
<organism evidence="3 4">
    <name type="scientific">Tanacetum coccineum</name>
    <dbReference type="NCBI Taxonomy" id="301880"/>
    <lineage>
        <taxon>Eukaryota</taxon>
        <taxon>Viridiplantae</taxon>
        <taxon>Streptophyta</taxon>
        <taxon>Embryophyta</taxon>
        <taxon>Tracheophyta</taxon>
        <taxon>Spermatophyta</taxon>
        <taxon>Magnoliopsida</taxon>
        <taxon>eudicotyledons</taxon>
        <taxon>Gunneridae</taxon>
        <taxon>Pentapetalae</taxon>
        <taxon>asterids</taxon>
        <taxon>campanulids</taxon>
        <taxon>Asterales</taxon>
        <taxon>Asteraceae</taxon>
        <taxon>Asteroideae</taxon>
        <taxon>Anthemideae</taxon>
        <taxon>Anthemidinae</taxon>
        <taxon>Tanacetum</taxon>
    </lineage>
</organism>
<proteinExistence type="predicted"/>
<evidence type="ECO:0000313" key="3">
    <source>
        <dbReference type="EMBL" id="GJS52472.1"/>
    </source>
</evidence>
<dbReference type="Pfam" id="PF00098">
    <property type="entry name" value="zf-CCHC"/>
    <property type="match status" value="1"/>
</dbReference>
<reference evidence="3" key="1">
    <citation type="journal article" date="2022" name="Int. J. Mol. Sci.">
        <title>Draft Genome of Tanacetum Coccineum: Genomic Comparison of Closely Related Tanacetum-Family Plants.</title>
        <authorList>
            <person name="Yamashiro T."/>
            <person name="Shiraishi A."/>
            <person name="Nakayama K."/>
            <person name="Satake H."/>
        </authorList>
    </citation>
    <scope>NUCLEOTIDE SEQUENCE</scope>
</reference>
<protein>
    <submittedName>
        <fullName evidence="3">Integrase, catalytic region, zinc finger, CCHC-type containing protein</fullName>
    </submittedName>
</protein>
<comment type="caution">
    <text evidence="3">The sequence shown here is derived from an EMBL/GenBank/DDBJ whole genome shotgun (WGS) entry which is preliminary data.</text>
</comment>
<dbReference type="PROSITE" id="PS50158">
    <property type="entry name" value="ZF_CCHC"/>
    <property type="match status" value="1"/>
</dbReference>
<dbReference type="EMBL" id="BQNB010008658">
    <property type="protein sequence ID" value="GJS52472.1"/>
    <property type="molecule type" value="Genomic_DNA"/>
</dbReference>
<evidence type="ECO:0000256" key="1">
    <source>
        <dbReference type="PROSITE-ProRule" id="PRU00047"/>
    </source>
</evidence>
<dbReference type="SMART" id="SM00343">
    <property type="entry name" value="ZnF_C2HC"/>
    <property type="match status" value="1"/>
</dbReference>
<evidence type="ECO:0000313" key="4">
    <source>
        <dbReference type="Proteomes" id="UP001151760"/>
    </source>
</evidence>
<accession>A0ABQ4WHV2</accession>
<keyword evidence="1" id="KW-0479">Metal-binding</keyword>
<gene>
    <name evidence="3" type="ORF">Tco_0625834</name>
</gene>
<sequence length="733" mass="84008">MSTQQDIYAAGFENRPPIIKKDNYVPCSSRLLRYAKSKSNEKLIYNSITKGPYMEADDQAIQTILLGLPEDIYTAMNQEEVNELRAKRLAKTSNPLALMAHSQNSYNYPVIHSDQPLPSSYMQQPLPNNNYNPQPSFNHNYVQQTMINLDNISDPTIAMNMALALMAKAFKLSTPTNNNKRISSNPRNRQIAQPGMNMGHDRHIQNVVQNPGVQNVGNQIRCYNCRGLGHYARNCTVRPRRRDAAYLQTQLLIAQKEEAKIQLQAEEYDLMSVAADIDEIEEVNANCILMANLQQASTSGIQTGKAPIYDSDGSAEVHCDNGYNNDDIFYMFTQEDQYYELCKPIPESHLVQQNDNDVITAAPSVELSGGIVEQHFATVEEIHAYYQSLYKNLAVEVKKVNMVNRNMKVTNAEWTTELARCKNQEKCFEISQEKYNKLERCYQKSVYQEQCLTKKINALHLGSAKQTTTLNEEITNLNTQLSNEKSTISFLQEERKKLKSYFKKREDELLDKQILLENKIKGLENIRNRLGHNLFSVGQFCDSDLEVAFKRNTCFIRNLKGVYLLKGNQTSNLYTINLHDMAFASRIFLMARATSTKSSSGLDLTYAPSTITTQKPTEPELDLLFEAMYDDNIGGQLLGVWELVPPLDHTKPLTLKWLFKNKHDEENKVIWNKTRLVVRGYHQEEGIDFEESFAPVARMEAIRIFLAYDAHKSFTMYQMDVKTAYFHEWRPPT</sequence>
<dbReference type="InterPro" id="IPR013103">
    <property type="entry name" value="RVT_2"/>
</dbReference>
<keyword evidence="4" id="KW-1185">Reference proteome</keyword>
<keyword evidence="1" id="KW-0863">Zinc-finger</keyword>
<dbReference type="SUPFAM" id="SSF57756">
    <property type="entry name" value="Retrovirus zinc finger-like domains"/>
    <property type="match status" value="1"/>
</dbReference>
<name>A0ABQ4WHV2_9ASTR</name>
<dbReference type="InterPro" id="IPR001878">
    <property type="entry name" value="Znf_CCHC"/>
</dbReference>
<dbReference type="Proteomes" id="UP001151760">
    <property type="component" value="Unassembled WGS sequence"/>
</dbReference>
<keyword evidence="1" id="KW-0862">Zinc</keyword>
<reference evidence="3" key="2">
    <citation type="submission" date="2022-01" db="EMBL/GenBank/DDBJ databases">
        <authorList>
            <person name="Yamashiro T."/>
            <person name="Shiraishi A."/>
            <person name="Satake H."/>
            <person name="Nakayama K."/>
        </authorList>
    </citation>
    <scope>NUCLEOTIDE SEQUENCE</scope>
</reference>
<dbReference type="Gene3D" id="4.10.60.10">
    <property type="entry name" value="Zinc finger, CCHC-type"/>
    <property type="match status" value="1"/>
</dbReference>
<evidence type="ECO:0000259" key="2">
    <source>
        <dbReference type="PROSITE" id="PS50158"/>
    </source>
</evidence>